<name>A0A5D6WKS9_9FIRM</name>
<gene>
    <name evidence="2" type="ORF">FZ041_08410</name>
</gene>
<dbReference type="AlphaFoldDB" id="A0A5D6WKS9"/>
<proteinExistence type="predicted"/>
<reference evidence="2 3" key="1">
    <citation type="submission" date="2019-08" db="EMBL/GenBank/DDBJ databases">
        <title>Selenomonas sp. mPRGC5 and Selenomonas sp. mPRGC8 isolated from ruminal fluid of dairy goat (Capra hircus).</title>
        <authorList>
            <person name="Poothong S."/>
            <person name="Nuengjamnong C."/>
            <person name="Tanasupawat S."/>
        </authorList>
    </citation>
    <scope>NUCLEOTIDE SEQUENCE [LARGE SCALE GENOMIC DNA]</scope>
    <source>
        <strain evidence="3">mPRGC8</strain>
    </source>
</reference>
<dbReference type="EMBL" id="VTOZ01000015">
    <property type="protein sequence ID" value="TYZ28460.1"/>
    <property type="molecule type" value="Genomic_DNA"/>
</dbReference>
<evidence type="ECO:0000313" key="2">
    <source>
        <dbReference type="EMBL" id="TYZ28460.1"/>
    </source>
</evidence>
<keyword evidence="1" id="KW-0175">Coiled coil</keyword>
<sequence length="767" mass="85964">MADEVQNEACIGQMQFAATIRIKGQVVIKPQYVCLSLLEHGRAAHLGKAAFCITTKFPGQAIFSDGIACISILEPVERQVAVLADTLRLLGEECQTVIGLERNVVCSETASVPTCCELTVENSVTADAQRNVAVDGILTIKTKRNITCSDIALADTARQVISTLQGVSIGTLRETYADEIVVADGIRNLSRNNSLAADAERNLQALQATSADMERCVSKNESAVLNIPRLLVKTETAIATTERTVNSPLQAATADTARQVAFISKAEAMTERDLSKWEVAHGDTVSILPYHFAIDANKGTGGDGIDDIPQQNISGIQSVTLALNERTLADTFQMVTASPLDIEAAVQGKLLDFDCDFQVEETSQQGILQTVKGMYPLDRLLYMPINIEVVEADCSYYTRQIADVLGLQLDLRIEDFTPSQDYSLSGMTYQDFISSLFSWTSRLPQRQINVFIRGRTLHIIQRGHEGQVTDITDWPHTMPTISRKLIRSVWDSATTEGWDKAKSDKDYEPQPFTGTIGIEGITRHYLNGLLMEEETNGSFTEYSYDDQYLTEKRTHNPDGSTVQTTYTYAKTANDIYLFKETEKTTDATQKEGETSHDRNDWTDWFNENFSTRITYHAPIGYGWYSTMVYEDGEFQGSSISQGKPGGKSSQFTINEWNRSLGSDYDFDDDEDDKFKGQALFDTEFPVTGDDFLRELTHEIEWLNRKRQEEVSLDIVSPVIKGHATIRHILDFTERIRLDDKEYFLVSNQVKLTTRSLRQSIRLVRWYG</sequence>
<evidence type="ECO:0000313" key="3">
    <source>
        <dbReference type="Proteomes" id="UP000322783"/>
    </source>
</evidence>
<organism evidence="2 3">
    <name type="scientific">Selenomonas caprae</name>
    <dbReference type="NCBI Taxonomy" id="2606905"/>
    <lineage>
        <taxon>Bacteria</taxon>
        <taxon>Bacillati</taxon>
        <taxon>Bacillota</taxon>
        <taxon>Negativicutes</taxon>
        <taxon>Selenomonadales</taxon>
        <taxon>Selenomonadaceae</taxon>
        <taxon>Selenomonas</taxon>
    </lineage>
</organism>
<dbReference type="Proteomes" id="UP000322783">
    <property type="component" value="Unassembled WGS sequence"/>
</dbReference>
<feature type="coiled-coil region" evidence="1">
    <location>
        <begin position="189"/>
        <end position="216"/>
    </location>
</feature>
<accession>A0A5D6WKS9</accession>
<comment type="caution">
    <text evidence="2">The sequence shown here is derived from an EMBL/GenBank/DDBJ whole genome shotgun (WGS) entry which is preliminary data.</text>
</comment>
<protein>
    <submittedName>
        <fullName evidence="2">Uncharacterized protein</fullName>
    </submittedName>
</protein>
<keyword evidence="3" id="KW-1185">Reference proteome</keyword>
<dbReference type="RefSeq" id="WP_149189255.1">
    <property type="nucleotide sequence ID" value="NZ_VTOZ01000015.1"/>
</dbReference>
<evidence type="ECO:0000256" key="1">
    <source>
        <dbReference type="SAM" id="Coils"/>
    </source>
</evidence>